<evidence type="ECO:0000313" key="3">
    <source>
        <dbReference type="Proteomes" id="UP000886520"/>
    </source>
</evidence>
<evidence type="ECO:0000313" key="2">
    <source>
        <dbReference type="EMBL" id="KAI5068001.1"/>
    </source>
</evidence>
<sequence>MVVDILGKMRGTGKPGSLGFGLCDYGLDPTSRQGEHLWWGRPDQEEEHHSGVGDNAGTLTTSDDNVFSSKPALDLNYAHAFETFTNGHTRLTAAIGRHHSPWRFDLMYSYKIMVAPCFRS</sequence>
<accession>A0A9D4UHH1</accession>
<organism evidence="2 3">
    <name type="scientific">Adiantum capillus-veneris</name>
    <name type="common">Maidenhair fern</name>
    <dbReference type="NCBI Taxonomy" id="13818"/>
    <lineage>
        <taxon>Eukaryota</taxon>
        <taxon>Viridiplantae</taxon>
        <taxon>Streptophyta</taxon>
        <taxon>Embryophyta</taxon>
        <taxon>Tracheophyta</taxon>
        <taxon>Polypodiopsida</taxon>
        <taxon>Polypodiidae</taxon>
        <taxon>Polypodiales</taxon>
        <taxon>Pteridineae</taxon>
        <taxon>Pteridaceae</taxon>
        <taxon>Vittarioideae</taxon>
        <taxon>Adiantum</taxon>
    </lineage>
</organism>
<dbReference type="EMBL" id="JABFUD020000016">
    <property type="protein sequence ID" value="KAI5068001.1"/>
    <property type="molecule type" value="Genomic_DNA"/>
</dbReference>
<proteinExistence type="predicted"/>
<reference evidence="2" key="1">
    <citation type="submission" date="2021-01" db="EMBL/GenBank/DDBJ databases">
        <title>Adiantum capillus-veneris genome.</title>
        <authorList>
            <person name="Fang Y."/>
            <person name="Liao Q."/>
        </authorList>
    </citation>
    <scope>NUCLEOTIDE SEQUENCE</scope>
    <source>
        <strain evidence="2">H3</strain>
        <tissue evidence="2">Leaf</tissue>
    </source>
</reference>
<name>A0A9D4UHH1_ADICA</name>
<dbReference type="AlphaFoldDB" id="A0A9D4UHH1"/>
<dbReference type="Proteomes" id="UP000886520">
    <property type="component" value="Chromosome 16"/>
</dbReference>
<protein>
    <submittedName>
        <fullName evidence="2">Uncharacterized protein</fullName>
    </submittedName>
</protein>
<feature type="region of interest" description="Disordered" evidence="1">
    <location>
        <begin position="43"/>
        <end position="63"/>
    </location>
</feature>
<evidence type="ECO:0000256" key="1">
    <source>
        <dbReference type="SAM" id="MobiDB-lite"/>
    </source>
</evidence>
<gene>
    <name evidence="2" type="ORF">GOP47_0016346</name>
</gene>
<comment type="caution">
    <text evidence="2">The sequence shown here is derived from an EMBL/GenBank/DDBJ whole genome shotgun (WGS) entry which is preliminary data.</text>
</comment>
<keyword evidence="3" id="KW-1185">Reference proteome</keyword>